<keyword evidence="7" id="KW-0456">Lyase</keyword>
<dbReference type="GO" id="GO:0016829">
    <property type="term" value="F:lyase activity"/>
    <property type="evidence" value="ECO:0007669"/>
    <property type="project" value="UniProtKB-KW"/>
</dbReference>
<evidence type="ECO:0000256" key="4">
    <source>
        <dbReference type="ARBA" id="ARBA00022801"/>
    </source>
</evidence>
<feature type="compositionally biased region" description="Basic and acidic residues" evidence="8">
    <location>
        <begin position="234"/>
        <end position="250"/>
    </location>
</feature>
<feature type="region of interest" description="Disordered" evidence="8">
    <location>
        <begin position="226"/>
        <end position="250"/>
    </location>
</feature>
<sequence>LGSFTTAMCGRAALGMSDEELAAATKTSGLETSKDRPYMPSYNISPGSHTPVLVRRDNETVLRCMKWGITGQGDRFVINARSETIVDKRMFKSLVNNHRCIFLCIGFFEWQPVANTSKKNPMFIATTSPPSIMRLAGLWSPAKGSTDSDTFVVLTSDSCKQMSSIHDRMPVILDEAQAEDWLNCDTHKLVIYRVSPLQGKGANCIEPYAVAQERSRSQGILRYFKKADTVTGKRPREDDDNKTETPAPDK</sequence>
<comment type="similarity">
    <text evidence="1">Belongs to the SOS response-associated peptidase family.</text>
</comment>
<evidence type="ECO:0000313" key="9">
    <source>
        <dbReference type="EMBL" id="CEO97570.1"/>
    </source>
</evidence>
<evidence type="ECO:0000256" key="5">
    <source>
        <dbReference type="ARBA" id="ARBA00023124"/>
    </source>
</evidence>
<feature type="region of interest" description="Disordered" evidence="8">
    <location>
        <begin position="25"/>
        <end position="44"/>
    </location>
</feature>
<keyword evidence="2" id="KW-0645">Protease</keyword>
<keyword evidence="6" id="KW-0238">DNA-binding</keyword>
<dbReference type="Gene3D" id="3.90.1680.10">
    <property type="entry name" value="SOS response associated peptidase-like"/>
    <property type="match status" value="1"/>
</dbReference>
<proteinExistence type="inferred from homology"/>
<keyword evidence="10" id="KW-1185">Reference proteome</keyword>
<keyword evidence="4" id="KW-0378">Hydrolase</keyword>
<evidence type="ECO:0000256" key="2">
    <source>
        <dbReference type="ARBA" id="ARBA00022670"/>
    </source>
</evidence>
<dbReference type="GO" id="GO:0006508">
    <property type="term" value="P:proteolysis"/>
    <property type="evidence" value="ECO:0007669"/>
    <property type="project" value="UniProtKB-KW"/>
</dbReference>
<dbReference type="SUPFAM" id="SSF143081">
    <property type="entry name" value="BB1717-like"/>
    <property type="match status" value="1"/>
</dbReference>
<evidence type="ECO:0000256" key="1">
    <source>
        <dbReference type="ARBA" id="ARBA00008136"/>
    </source>
</evidence>
<dbReference type="InterPro" id="IPR036590">
    <property type="entry name" value="SRAP-like"/>
</dbReference>
<keyword evidence="5" id="KW-0190">Covalent protein-DNA linkage</keyword>
<name>A0A0G4IQQ5_PLABS</name>
<evidence type="ECO:0000256" key="7">
    <source>
        <dbReference type="ARBA" id="ARBA00023239"/>
    </source>
</evidence>
<dbReference type="EMBL" id="CDSF01000079">
    <property type="protein sequence ID" value="CEO97570.1"/>
    <property type="molecule type" value="Genomic_DNA"/>
</dbReference>
<protein>
    <recommendedName>
        <fullName evidence="11">Abasic site processing protein HMCES</fullName>
    </recommendedName>
</protein>
<dbReference type="InterPro" id="IPR003738">
    <property type="entry name" value="SRAP"/>
</dbReference>
<accession>A0A0G4IQQ5</accession>
<dbReference type="PANTHER" id="PTHR13604:SF0">
    <property type="entry name" value="ABASIC SITE PROCESSING PROTEIN HMCES"/>
    <property type="match status" value="1"/>
</dbReference>
<feature type="non-terminal residue" evidence="9">
    <location>
        <position position="1"/>
    </location>
</feature>
<evidence type="ECO:0000256" key="3">
    <source>
        <dbReference type="ARBA" id="ARBA00022763"/>
    </source>
</evidence>
<dbReference type="PANTHER" id="PTHR13604">
    <property type="entry name" value="DC12-RELATED"/>
    <property type="match status" value="1"/>
</dbReference>
<gene>
    <name evidence="9" type="ORF">PBRA_000915</name>
</gene>
<evidence type="ECO:0000256" key="8">
    <source>
        <dbReference type="SAM" id="MobiDB-lite"/>
    </source>
</evidence>
<reference evidence="9 10" key="1">
    <citation type="submission" date="2015-02" db="EMBL/GenBank/DDBJ databases">
        <authorList>
            <person name="Chooi Y.-H."/>
        </authorList>
    </citation>
    <scope>NUCLEOTIDE SEQUENCE [LARGE SCALE GENOMIC DNA]</scope>
    <source>
        <strain evidence="9">E3</strain>
    </source>
</reference>
<organism evidence="9 10">
    <name type="scientific">Plasmodiophora brassicae</name>
    <name type="common">Clubroot disease agent</name>
    <dbReference type="NCBI Taxonomy" id="37360"/>
    <lineage>
        <taxon>Eukaryota</taxon>
        <taxon>Sar</taxon>
        <taxon>Rhizaria</taxon>
        <taxon>Endomyxa</taxon>
        <taxon>Phytomyxea</taxon>
        <taxon>Plasmodiophorida</taxon>
        <taxon>Plasmodiophoridae</taxon>
        <taxon>Plasmodiophora</taxon>
    </lineage>
</organism>
<dbReference type="Pfam" id="PF02586">
    <property type="entry name" value="SRAP"/>
    <property type="match status" value="1"/>
</dbReference>
<evidence type="ECO:0000313" key="10">
    <source>
        <dbReference type="Proteomes" id="UP000039324"/>
    </source>
</evidence>
<dbReference type="OrthoDB" id="2111841at2759"/>
<dbReference type="AlphaFoldDB" id="A0A0G4IQQ5"/>
<dbReference type="GO" id="GO:0106300">
    <property type="term" value="P:protein-DNA covalent cross-linking repair"/>
    <property type="evidence" value="ECO:0007669"/>
    <property type="project" value="InterPro"/>
</dbReference>
<keyword evidence="3" id="KW-0227">DNA damage</keyword>
<evidence type="ECO:0008006" key="11">
    <source>
        <dbReference type="Google" id="ProtNLM"/>
    </source>
</evidence>
<dbReference type="GO" id="GO:0003697">
    <property type="term" value="F:single-stranded DNA binding"/>
    <property type="evidence" value="ECO:0007669"/>
    <property type="project" value="InterPro"/>
</dbReference>
<evidence type="ECO:0000256" key="6">
    <source>
        <dbReference type="ARBA" id="ARBA00023125"/>
    </source>
</evidence>
<dbReference type="OMA" id="EMMENSV"/>
<dbReference type="STRING" id="37360.A0A0G4IQQ5"/>
<dbReference type="Proteomes" id="UP000039324">
    <property type="component" value="Unassembled WGS sequence"/>
</dbReference>
<dbReference type="GO" id="GO:0008233">
    <property type="term" value="F:peptidase activity"/>
    <property type="evidence" value="ECO:0007669"/>
    <property type="project" value="UniProtKB-KW"/>
</dbReference>